<organism evidence="2 3">
    <name type="scientific">Kitasatospora cystarginea</name>
    <dbReference type="NCBI Taxonomy" id="58350"/>
    <lineage>
        <taxon>Bacteria</taxon>
        <taxon>Bacillati</taxon>
        <taxon>Actinomycetota</taxon>
        <taxon>Actinomycetes</taxon>
        <taxon>Kitasatosporales</taxon>
        <taxon>Streptomycetaceae</taxon>
        <taxon>Kitasatospora</taxon>
    </lineage>
</organism>
<keyword evidence="3" id="KW-1185">Reference proteome</keyword>
<protein>
    <recommendedName>
        <fullName evidence="1">Helicase-associated domain-containing protein</fullName>
    </recommendedName>
</protein>
<accession>A0ABP5S089</accession>
<proteinExistence type="predicted"/>
<dbReference type="InterPro" id="IPR005114">
    <property type="entry name" value="Helicase_assoc"/>
</dbReference>
<dbReference type="RefSeq" id="WP_344641388.1">
    <property type="nucleotide sequence ID" value="NZ_BAAATR010000084.1"/>
</dbReference>
<dbReference type="PANTHER" id="PTHR33418:SF1">
    <property type="entry name" value="HELICASE-ASSOCIATED DOMAIN-CONTAINING PROTEIN"/>
    <property type="match status" value="1"/>
</dbReference>
<comment type="caution">
    <text evidence="2">The sequence shown here is derived from an EMBL/GenBank/DDBJ whole genome shotgun (WGS) entry which is preliminary data.</text>
</comment>
<evidence type="ECO:0000259" key="1">
    <source>
        <dbReference type="Pfam" id="PF03457"/>
    </source>
</evidence>
<dbReference type="PANTHER" id="PTHR33418">
    <property type="entry name" value="HELICASE-ASSOCIATED"/>
    <property type="match status" value="1"/>
</dbReference>
<dbReference type="Proteomes" id="UP001500305">
    <property type="component" value="Unassembled WGS sequence"/>
</dbReference>
<dbReference type="EMBL" id="BAAATR010000084">
    <property type="protein sequence ID" value="GAA2281047.1"/>
    <property type="molecule type" value="Genomic_DNA"/>
</dbReference>
<reference evidence="3" key="1">
    <citation type="journal article" date="2019" name="Int. J. Syst. Evol. Microbiol.">
        <title>The Global Catalogue of Microorganisms (GCM) 10K type strain sequencing project: providing services to taxonomists for standard genome sequencing and annotation.</title>
        <authorList>
            <consortium name="The Broad Institute Genomics Platform"/>
            <consortium name="The Broad Institute Genome Sequencing Center for Infectious Disease"/>
            <person name="Wu L."/>
            <person name="Ma J."/>
        </authorList>
    </citation>
    <scope>NUCLEOTIDE SEQUENCE [LARGE SCALE GENOMIC DNA]</scope>
    <source>
        <strain evidence="3">JCM 7356</strain>
    </source>
</reference>
<feature type="domain" description="Helicase-associated" evidence="1">
    <location>
        <begin position="166"/>
        <end position="203"/>
    </location>
</feature>
<evidence type="ECO:0000313" key="3">
    <source>
        <dbReference type="Proteomes" id="UP001500305"/>
    </source>
</evidence>
<evidence type="ECO:0000313" key="2">
    <source>
        <dbReference type="EMBL" id="GAA2281047.1"/>
    </source>
</evidence>
<name>A0ABP5S089_9ACTN</name>
<gene>
    <name evidence="2" type="ORF">GCM10010430_78930</name>
</gene>
<sequence>MIWSVSDARFEAGLDWARVWAKEHGGSLAAPTRAAVGGYAIGAGLRAAAEVPEGKPGALDPQRRAALEEIDPWWAPRWPVVWQRTYAVARQWWLESDGRVDWAQLPAETAFEGEQLGRWVRAQRAGWAELDQEQRDLLAALGITEDVELAAARAAAAAKPKVSRADRFAQGLAALAAFVQREGHARVPRAHKEDGTSLGTWLSACF</sequence>
<dbReference type="Pfam" id="PF03457">
    <property type="entry name" value="HA"/>
    <property type="match status" value="1"/>
</dbReference>